<dbReference type="PROSITE" id="PS01012">
    <property type="entry name" value="FOLYLPOLYGLU_SYNT_2"/>
    <property type="match status" value="1"/>
</dbReference>
<dbReference type="InterPro" id="IPR018109">
    <property type="entry name" value="Folylpolyglutamate_synth_CS"/>
</dbReference>
<organism evidence="9 10">
    <name type="scientific">Ajellomyces capsulatus (strain H143)</name>
    <name type="common">Darling's disease fungus</name>
    <name type="synonym">Histoplasma capsulatum</name>
    <dbReference type="NCBI Taxonomy" id="544712"/>
    <lineage>
        <taxon>Eukaryota</taxon>
        <taxon>Fungi</taxon>
        <taxon>Dikarya</taxon>
        <taxon>Ascomycota</taxon>
        <taxon>Pezizomycotina</taxon>
        <taxon>Eurotiomycetes</taxon>
        <taxon>Eurotiomycetidae</taxon>
        <taxon>Onygenales</taxon>
        <taxon>Ajellomycetaceae</taxon>
        <taxon>Histoplasma</taxon>
    </lineage>
</organism>
<sequence length="1086" mass="121331">MPTTTIDDIPFDLWYQIASCLDPQDYINLSFVNRQLYSLLKSDLTARKTVQLCISHTREGKLASKGKITYIEALRRVYDVREAVATAQPYSACLVAYGESFLFNQGVLCYLDEGEIRTLDVHGAAREEQVVNVGAVLLGAWRVPPDFNQGLQFSLLNYSHGIVAGLCEIAGLQPWLIVLDIREKSTAENRRLLFLKQLESSRRIFVRHNDLVLFYGTHSRFAEHGHHEWVIHGWDLVERRPLAERPVQLENFVGSEIGSSICFELHDNHFYAVSNANRFEDEEIDWTSYYICIRFPVQTPHNVEWRALWRRQHREGPIHDMWTNISLQSDDATNQPLIIESRREWSGAGSKNYRTYYMQPLSCCKTDFSKQDDLVQGKDSQTGREPHSSDESYSPGFPKYLSVRLLPDDPLTSALDGRSKPNYQPPKIRLRRNYHPEYDENELSSSMARDFIFAKTKYRTYNHSASAFIDLVNDNSESNQQIDRLRLRIGSRKRRCPIGEDGLLHPPELDNQKEPIPNSDERFESRGIKLWPPLNSHPELLSLLCPPERCGDVGATSDERSMVYSTAPATSGGKRPIILISFDPTIHLGNVRRCPVQVVVEESYIPVEIDRGDTRLGKGKRKASTEIENYSQWHVPFTLAFMPSSLPWRAIHIAGTNGKGSITGYLSALLTAAGVRCGSFTSPHLIDQWDCITIDNCVVHEPLFRQIEHNVKLRNQSLGIGATEFELLTTTAFEIFTHENVDVGIVEVGMGGRLDATNILNKSNVLVSIIAQIGHDHQAILGNTLQEIAREKAGIMKPGTPCVIDGTNEPAVLTTLEGIGWETQTPLIITNPESIMEEFPELAKIFKCLNIEPHQKANIACAVAALQQKGILPSSLPLPSLFQHIPKTPRLGRLQELSLNPLISRSQPILLDGAHNPQSARVLCSYVDRNLRKHPSSHENINNVSVTWVIAASQGKNTQELFNCMLKPGDNVAVVQFGPVDGMPWVRSVESAELLSAVSSCRSSGSDSDSTRELAQSKDFGGDIVSALEWADEVSKQGGGESGESGPLVVAGSLYLVADVLRLLQEINNKKANVQGNTVTQLCIGP</sequence>
<dbReference type="eggNOG" id="KOG2525">
    <property type="taxonomic scope" value="Eukaryota"/>
</dbReference>
<keyword evidence="6" id="KW-0460">Magnesium</keyword>
<reference evidence="10" key="1">
    <citation type="submission" date="2009-05" db="EMBL/GenBank/DDBJ databases">
        <title>The genome sequence of Ajellomyces capsulatus strain H143.</title>
        <authorList>
            <person name="Champion M."/>
            <person name="Cuomo C.A."/>
            <person name="Ma L.-J."/>
            <person name="Henn M.R."/>
            <person name="Sil A."/>
            <person name="Goldman B."/>
            <person name="Young S.K."/>
            <person name="Kodira C.D."/>
            <person name="Zeng Q."/>
            <person name="Koehrsen M."/>
            <person name="Alvarado L."/>
            <person name="Berlin A.M."/>
            <person name="Borenstein D."/>
            <person name="Chen Z."/>
            <person name="Engels R."/>
            <person name="Freedman E."/>
            <person name="Gellesch M."/>
            <person name="Goldberg J."/>
            <person name="Griggs A."/>
            <person name="Gujja S."/>
            <person name="Heiman D.I."/>
            <person name="Hepburn T.A."/>
            <person name="Howarth C."/>
            <person name="Jen D."/>
            <person name="Larson L."/>
            <person name="Lewis B."/>
            <person name="Mehta T."/>
            <person name="Park D."/>
            <person name="Pearson M."/>
            <person name="Roberts A."/>
            <person name="Saif S."/>
            <person name="Shea T.D."/>
            <person name="Shenoy N."/>
            <person name="Sisk P."/>
            <person name="Stolte C."/>
            <person name="Sykes S."/>
            <person name="Walk T."/>
            <person name="White J."/>
            <person name="Yandava C."/>
            <person name="Klein B."/>
            <person name="McEwen J.G."/>
            <person name="Puccia R."/>
            <person name="Goldman G.H."/>
            <person name="Felipe M.S."/>
            <person name="Nino-Vega G."/>
            <person name="San-Blas G."/>
            <person name="Taylor J.W."/>
            <person name="Mendoza L."/>
            <person name="Galagan J.E."/>
            <person name="Nusbaum C."/>
            <person name="Birren B.W."/>
        </authorList>
    </citation>
    <scope>NUCLEOTIDE SEQUENCE [LARGE SCALE GENOMIC DNA]</scope>
    <source>
        <strain evidence="10">H143</strain>
    </source>
</reference>
<dbReference type="STRING" id="544712.C6HSC3"/>
<evidence type="ECO:0000256" key="2">
    <source>
        <dbReference type="ARBA" id="ARBA00022598"/>
    </source>
</evidence>
<dbReference type="PANTHER" id="PTHR11136">
    <property type="entry name" value="FOLYLPOLYGLUTAMATE SYNTHASE-RELATED"/>
    <property type="match status" value="1"/>
</dbReference>
<dbReference type="GO" id="GO:0004326">
    <property type="term" value="F:tetrahydrofolylpolyglutamate synthase activity"/>
    <property type="evidence" value="ECO:0007669"/>
    <property type="project" value="InterPro"/>
</dbReference>
<feature type="region of interest" description="Disordered" evidence="7">
    <location>
        <begin position="372"/>
        <end position="396"/>
    </location>
</feature>
<dbReference type="HOGENOM" id="CLU_293004_0_0_1"/>
<dbReference type="GO" id="GO:0046872">
    <property type="term" value="F:metal ion binding"/>
    <property type="evidence" value="ECO:0007669"/>
    <property type="project" value="UniProtKB-KW"/>
</dbReference>
<dbReference type="SUPFAM" id="SSF81383">
    <property type="entry name" value="F-box domain"/>
    <property type="match status" value="1"/>
</dbReference>
<dbReference type="Gene3D" id="3.90.190.20">
    <property type="entry name" value="Mur ligase, C-terminal domain"/>
    <property type="match status" value="1"/>
</dbReference>
<dbReference type="InterPro" id="IPR001810">
    <property type="entry name" value="F-box_dom"/>
</dbReference>
<dbReference type="OMA" id="CISHTRE"/>
<feature type="compositionally biased region" description="Basic and acidic residues" evidence="7">
    <location>
        <begin position="372"/>
        <end position="390"/>
    </location>
</feature>
<dbReference type="SUPFAM" id="SSF53623">
    <property type="entry name" value="MurD-like peptide ligases, catalytic domain"/>
    <property type="match status" value="1"/>
</dbReference>
<dbReference type="InterPro" id="IPR036565">
    <property type="entry name" value="Mur-like_cat_sf"/>
</dbReference>
<dbReference type="GO" id="GO:0005739">
    <property type="term" value="C:mitochondrion"/>
    <property type="evidence" value="ECO:0007669"/>
    <property type="project" value="TreeGrafter"/>
</dbReference>
<dbReference type="UniPathway" id="UPA00850"/>
<dbReference type="InterPro" id="IPR036615">
    <property type="entry name" value="Mur_ligase_C_dom_sf"/>
</dbReference>
<feature type="domain" description="F-box" evidence="8">
    <location>
        <begin position="3"/>
        <end position="49"/>
    </location>
</feature>
<dbReference type="Proteomes" id="UP000002624">
    <property type="component" value="Unassembled WGS sequence"/>
</dbReference>
<keyword evidence="4" id="KW-0547">Nucleotide-binding</keyword>
<dbReference type="GO" id="GO:0005829">
    <property type="term" value="C:cytosol"/>
    <property type="evidence" value="ECO:0007669"/>
    <property type="project" value="TreeGrafter"/>
</dbReference>
<dbReference type="SUPFAM" id="SSF53244">
    <property type="entry name" value="MurD-like peptide ligases, peptide-binding domain"/>
    <property type="match status" value="1"/>
</dbReference>
<dbReference type="GO" id="GO:0008841">
    <property type="term" value="F:dihydrofolate synthase activity"/>
    <property type="evidence" value="ECO:0007669"/>
    <property type="project" value="TreeGrafter"/>
</dbReference>
<evidence type="ECO:0000256" key="1">
    <source>
        <dbReference type="ARBA" id="ARBA00008276"/>
    </source>
</evidence>
<dbReference type="VEuPathDB" id="FungiDB:HCDG_09104"/>
<name>C6HSC3_AJECH</name>
<proteinExistence type="inferred from homology"/>
<dbReference type="Pfam" id="PF00646">
    <property type="entry name" value="F-box"/>
    <property type="match status" value="1"/>
</dbReference>
<dbReference type="EMBL" id="GG692437">
    <property type="protein sequence ID" value="EER36941.1"/>
    <property type="molecule type" value="Genomic_DNA"/>
</dbReference>
<dbReference type="InterPro" id="IPR036047">
    <property type="entry name" value="F-box-like_dom_sf"/>
</dbReference>
<dbReference type="AlphaFoldDB" id="C6HSC3"/>
<dbReference type="NCBIfam" id="TIGR01499">
    <property type="entry name" value="folC"/>
    <property type="match status" value="1"/>
</dbReference>
<dbReference type="PANTHER" id="PTHR11136:SF0">
    <property type="entry name" value="DIHYDROFOLATE SYNTHETASE-RELATED"/>
    <property type="match status" value="1"/>
</dbReference>
<gene>
    <name evidence="9" type="ORF">HCDG_09104</name>
</gene>
<dbReference type="SMART" id="SM00256">
    <property type="entry name" value="FBOX"/>
    <property type="match status" value="1"/>
</dbReference>
<protein>
    <submittedName>
        <fullName evidence="9">F-box protein</fullName>
    </submittedName>
</protein>
<dbReference type="PROSITE" id="PS50181">
    <property type="entry name" value="FBOX"/>
    <property type="match status" value="1"/>
</dbReference>
<dbReference type="InterPro" id="IPR001645">
    <property type="entry name" value="Folylpolyglutamate_synth"/>
</dbReference>
<dbReference type="OrthoDB" id="5359231at2759"/>
<keyword evidence="2" id="KW-0436">Ligase</keyword>
<evidence type="ECO:0000256" key="4">
    <source>
        <dbReference type="ARBA" id="ARBA00022741"/>
    </source>
</evidence>
<evidence type="ECO:0000256" key="3">
    <source>
        <dbReference type="ARBA" id="ARBA00022723"/>
    </source>
</evidence>
<evidence type="ECO:0000256" key="7">
    <source>
        <dbReference type="SAM" id="MobiDB-lite"/>
    </source>
</evidence>
<accession>C6HSC3</accession>
<dbReference type="Gene3D" id="3.40.1190.10">
    <property type="entry name" value="Mur-like, catalytic domain"/>
    <property type="match status" value="1"/>
</dbReference>
<keyword evidence="5" id="KW-0067">ATP-binding</keyword>
<evidence type="ECO:0000256" key="6">
    <source>
        <dbReference type="ARBA" id="ARBA00022842"/>
    </source>
</evidence>
<dbReference type="GO" id="GO:0005524">
    <property type="term" value="F:ATP binding"/>
    <property type="evidence" value="ECO:0007669"/>
    <property type="project" value="UniProtKB-KW"/>
</dbReference>
<evidence type="ECO:0000313" key="10">
    <source>
        <dbReference type="Proteomes" id="UP000002624"/>
    </source>
</evidence>
<keyword evidence="3" id="KW-0479">Metal-binding</keyword>
<evidence type="ECO:0000256" key="5">
    <source>
        <dbReference type="ARBA" id="ARBA00022840"/>
    </source>
</evidence>
<comment type="similarity">
    <text evidence="1">Belongs to the folylpolyglutamate synthase family.</text>
</comment>
<evidence type="ECO:0000313" key="9">
    <source>
        <dbReference type="EMBL" id="EER36941.1"/>
    </source>
</evidence>
<evidence type="ECO:0000259" key="8">
    <source>
        <dbReference type="PROSITE" id="PS50181"/>
    </source>
</evidence>